<comment type="catalytic activity">
    <reaction evidence="1 10">
        <text>Endonucleolytic cleavage of DNA to give random double-stranded fragments with terminal 5'-phosphates, ATP is simultaneously hydrolyzed.</text>
        <dbReference type="EC" id="3.1.21.3"/>
    </reaction>
</comment>
<dbReference type="SUPFAM" id="SSF52540">
    <property type="entry name" value="P-loop containing nucleoside triphosphate hydrolases"/>
    <property type="match status" value="2"/>
</dbReference>
<dbReference type="PROSITE" id="PS51192">
    <property type="entry name" value="HELICASE_ATP_BIND_1"/>
    <property type="match status" value="1"/>
</dbReference>
<comment type="function">
    <text evidence="10">Subunit R is required for both nuclease and ATPase activities, but not for modification.</text>
</comment>
<dbReference type="NCBIfam" id="TIGR00348">
    <property type="entry name" value="hsdR"/>
    <property type="match status" value="1"/>
</dbReference>
<organism evidence="12 13">
    <name type="scientific">Persicobacter psychrovividus</name>
    <dbReference type="NCBI Taxonomy" id="387638"/>
    <lineage>
        <taxon>Bacteria</taxon>
        <taxon>Pseudomonadati</taxon>
        <taxon>Bacteroidota</taxon>
        <taxon>Cytophagia</taxon>
        <taxon>Cytophagales</taxon>
        <taxon>Persicobacteraceae</taxon>
        <taxon>Persicobacter</taxon>
    </lineage>
</organism>
<keyword evidence="12" id="KW-0614">Plasmid</keyword>
<dbReference type="InterPro" id="IPR040980">
    <property type="entry name" value="SWI2_SNF2"/>
</dbReference>
<name>A0ABM7VIF1_9BACT</name>
<dbReference type="InterPro" id="IPR007409">
    <property type="entry name" value="Restrct_endonuc_type1_HsdR_N"/>
</dbReference>
<keyword evidence="4 10" id="KW-0547">Nucleotide-binding</keyword>
<keyword evidence="3" id="KW-0540">Nuclease</keyword>
<dbReference type="Proteomes" id="UP001354989">
    <property type="component" value="Plasmid pPP1"/>
</dbReference>
<dbReference type="Gene3D" id="3.90.1570.50">
    <property type="match status" value="1"/>
</dbReference>
<proteinExistence type="inferred from homology"/>
<dbReference type="Gene3D" id="3.40.50.300">
    <property type="entry name" value="P-loop containing nucleotide triphosphate hydrolases"/>
    <property type="match status" value="2"/>
</dbReference>
<dbReference type="Pfam" id="PF22679">
    <property type="entry name" value="T1R_D3-like"/>
    <property type="match status" value="1"/>
</dbReference>
<reference evidence="12 13" key="1">
    <citation type="submission" date="2021-12" db="EMBL/GenBank/DDBJ databases">
        <title>Genome sequencing of bacteria with rrn-lacking chromosome and rrn-plasmid.</title>
        <authorList>
            <person name="Anda M."/>
            <person name="Iwasaki W."/>
        </authorList>
    </citation>
    <scope>NUCLEOTIDE SEQUENCE [LARGE SCALE GENOMIC DNA]</scope>
    <source>
        <strain evidence="12 13">NBRC 101262</strain>
        <plasmid evidence="12 13">pPP1</plasmid>
    </source>
</reference>
<keyword evidence="5 10" id="KW-0680">Restriction system</keyword>
<dbReference type="PANTHER" id="PTHR30195:SF16">
    <property type="entry name" value="TYPE I RESTRICTION ENZYME ENDONUCLEASE SUBUNIT"/>
    <property type="match status" value="1"/>
</dbReference>
<evidence type="ECO:0000313" key="13">
    <source>
        <dbReference type="Proteomes" id="UP001354989"/>
    </source>
</evidence>
<dbReference type="CDD" id="cd18800">
    <property type="entry name" value="SF2_C_EcoR124I-like"/>
    <property type="match status" value="1"/>
</dbReference>
<dbReference type="EMBL" id="AP025293">
    <property type="protein sequence ID" value="BDD00754.1"/>
    <property type="molecule type" value="Genomic_DNA"/>
</dbReference>
<evidence type="ECO:0000313" key="12">
    <source>
        <dbReference type="EMBL" id="BDD00754.1"/>
    </source>
</evidence>
<evidence type="ECO:0000256" key="4">
    <source>
        <dbReference type="ARBA" id="ARBA00022741"/>
    </source>
</evidence>
<dbReference type="RefSeq" id="WP_338398556.1">
    <property type="nucleotide sequence ID" value="NZ_AP025293.1"/>
</dbReference>
<dbReference type="SMART" id="SM00487">
    <property type="entry name" value="DEXDc"/>
    <property type="match status" value="1"/>
</dbReference>
<keyword evidence="6 12" id="KW-0255">Endonuclease</keyword>
<evidence type="ECO:0000256" key="9">
    <source>
        <dbReference type="ARBA" id="ARBA00023125"/>
    </source>
</evidence>
<geneLocation type="plasmid" evidence="12 13">
    <name>pPP1</name>
</geneLocation>
<protein>
    <recommendedName>
        <fullName evidence="10">Type I restriction enzyme endonuclease subunit</fullName>
        <shortName evidence="10">R protein</shortName>
        <ecNumber evidence="10">3.1.21.3</ecNumber>
    </recommendedName>
</protein>
<dbReference type="CDD" id="cd18030">
    <property type="entry name" value="DEXHc_RE_I_HsdR"/>
    <property type="match status" value="1"/>
</dbReference>
<dbReference type="Pfam" id="PF18766">
    <property type="entry name" value="SWI2_SNF2"/>
    <property type="match status" value="1"/>
</dbReference>
<keyword evidence="7 10" id="KW-0378">Hydrolase</keyword>
<dbReference type="CDD" id="cd22332">
    <property type="entry name" value="HsdR_N"/>
    <property type="match status" value="1"/>
</dbReference>
<evidence type="ECO:0000259" key="11">
    <source>
        <dbReference type="PROSITE" id="PS51192"/>
    </source>
</evidence>
<dbReference type="InterPro" id="IPR014001">
    <property type="entry name" value="Helicase_ATP-bd"/>
</dbReference>
<sequence length="947" mass="109635">MTTQSEQALENQMIEQLQGMGYEFVALADEQALLDNLRKQLEKFNGLVLSDKEFGQVMNYLTRGSSIFEKAKLLRDRAQISRDNGDTAYVSFFNSEQWCKNEYQVAQQITMKGKYENRYDVTLLMNGLPLVQVELKRRGLELKEAFNQTLRYQRHTYGASQGLFQYIQLFVISNGVNTKYYANNRVAVQDFKQTFFWADKHNKNITQLEEFTSVFMEPCHLSKMIARYIVLSENKLLMVLRPYQYFATEAIVDRVKKGNKNGYIWHTTGSGKTLTSFKASQILCKMPEVAKVLFVVDRKDLDYQTTREFNQFAKDSVNGTTDTKALVDQLTGTSKLIVTTLQKLNNAIQKAHWKKQIEGLKDQKVVFIFDECHRSQFGETHKKIVDFFPNNQMFGFTGTPIFADNATANEQGKRTTKDLFEDCLHKYVITDAIKDDNVLRFAIEYVGRYRRTASASEIDIEVEDIDTKELLTSEKRMGKIVDYIIANHNKKTHHREFTAMFCVSSIPTLIQYYKLFKERDHKLKIATIFSYGANEQDGDEASEFLNPSLSKNSYAQVAERPAEYKSLHSRDALEECIQDYNKTFGTRFTCTDNQSYYNYYNDISKKVKTKQIDILLVVNMFLTGFDSKTLNTLYVDKNLKHHGLIQAFSRTNRILSEKKSQGNIVCFRNLKKATDEAVALFSNKDANEVIFLAPYEQYVKKFQETLLKLFAVSPDVDTELPNENDQLAFIKAFRELIRLKNVMKTFADFDHDQIGISEQEFADYQSKYLDLYDKTKVAGKEKVSILEEVDFELELLQTDIVNVAYIMQLLVNIHGTSKEKREAEAKRIVEMMAGEVQLRSKKELIDKFIKEQLPLIPTAEEVPEAFEKFWDQEKVSAFSAMASEEKLDPEKLDGMIQHYLYSDKKPLREEIVGALEFKPKILERKKIVERVTDKMLGLVDTFFRGMG</sequence>
<accession>A0ABM7VIF1</accession>
<dbReference type="Gene3D" id="1.20.58.910">
    <property type="match status" value="1"/>
</dbReference>
<dbReference type="InterPro" id="IPR055180">
    <property type="entry name" value="HsdR_RecA-like_helicase_dom_2"/>
</dbReference>
<evidence type="ECO:0000256" key="2">
    <source>
        <dbReference type="ARBA" id="ARBA00008598"/>
    </source>
</evidence>
<evidence type="ECO:0000256" key="7">
    <source>
        <dbReference type="ARBA" id="ARBA00022801"/>
    </source>
</evidence>
<gene>
    <name evidence="12" type="primary">hsdR</name>
    <name evidence="12" type="ORF">PEPS_30340</name>
</gene>
<dbReference type="GO" id="GO:0004519">
    <property type="term" value="F:endonuclease activity"/>
    <property type="evidence" value="ECO:0007669"/>
    <property type="project" value="UniProtKB-KW"/>
</dbReference>
<dbReference type="InterPro" id="IPR004473">
    <property type="entry name" value="Restrct_endonuc_typeI_HsdR"/>
</dbReference>
<dbReference type="InterPro" id="IPR051268">
    <property type="entry name" value="Type-I_R_enzyme_R_subunit"/>
</dbReference>
<keyword evidence="8 10" id="KW-0067">ATP-binding</keyword>
<dbReference type="PANTHER" id="PTHR30195">
    <property type="entry name" value="TYPE I SITE-SPECIFIC DEOXYRIBONUCLEASE PROTEIN SUBUNIT M AND R"/>
    <property type="match status" value="1"/>
</dbReference>
<dbReference type="Pfam" id="PF04313">
    <property type="entry name" value="HSDR_N"/>
    <property type="match status" value="1"/>
</dbReference>
<evidence type="ECO:0000256" key="1">
    <source>
        <dbReference type="ARBA" id="ARBA00000851"/>
    </source>
</evidence>
<dbReference type="Pfam" id="PF12008">
    <property type="entry name" value="EcoR124_C"/>
    <property type="match status" value="1"/>
</dbReference>
<dbReference type="EC" id="3.1.21.3" evidence="10"/>
<evidence type="ECO:0000256" key="8">
    <source>
        <dbReference type="ARBA" id="ARBA00022840"/>
    </source>
</evidence>
<evidence type="ECO:0000256" key="5">
    <source>
        <dbReference type="ARBA" id="ARBA00022747"/>
    </source>
</evidence>
<evidence type="ECO:0000256" key="10">
    <source>
        <dbReference type="RuleBase" id="RU364115"/>
    </source>
</evidence>
<keyword evidence="9 10" id="KW-0238">DNA-binding</keyword>
<feature type="domain" description="Helicase ATP-binding" evidence="11">
    <location>
        <begin position="253"/>
        <end position="418"/>
    </location>
</feature>
<dbReference type="InterPro" id="IPR027417">
    <property type="entry name" value="P-loop_NTPase"/>
</dbReference>
<evidence type="ECO:0000256" key="3">
    <source>
        <dbReference type="ARBA" id="ARBA00022722"/>
    </source>
</evidence>
<comment type="similarity">
    <text evidence="2 10">Belongs to the HsdR family.</text>
</comment>
<dbReference type="InterPro" id="IPR022625">
    <property type="entry name" value="TypeI_RM_Rsu_C"/>
</dbReference>
<keyword evidence="13" id="KW-1185">Reference proteome</keyword>
<evidence type="ECO:0000256" key="6">
    <source>
        <dbReference type="ARBA" id="ARBA00022759"/>
    </source>
</evidence>
<comment type="subunit">
    <text evidence="10">The type I restriction/modification system is composed of three polypeptides R, M and S.</text>
</comment>